<feature type="non-terminal residue" evidence="7">
    <location>
        <position position="1"/>
    </location>
</feature>
<evidence type="ECO:0000313" key="7">
    <source>
        <dbReference type="EMBL" id="CEK66480.1"/>
    </source>
</evidence>
<comment type="similarity">
    <text evidence="2">Belongs to the KRTCAP2 family.</text>
</comment>
<feature type="transmembrane region" description="Helical" evidence="6">
    <location>
        <begin position="63"/>
        <end position="83"/>
    </location>
</feature>
<evidence type="ECO:0000256" key="4">
    <source>
        <dbReference type="ARBA" id="ARBA00022989"/>
    </source>
</evidence>
<dbReference type="GO" id="GO:0016020">
    <property type="term" value="C:membrane"/>
    <property type="evidence" value="ECO:0007669"/>
    <property type="project" value="UniProtKB-SubCell"/>
</dbReference>
<comment type="subcellular location">
    <subcellularLocation>
        <location evidence="1">Membrane</location>
        <topology evidence="1">Multi-pass membrane protein</topology>
    </subcellularLocation>
</comment>
<keyword evidence="3 6" id="KW-0812">Transmembrane</keyword>
<gene>
    <name evidence="7" type="primary">ORF58994</name>
</gene>
<dbReference type="Pfam" id="PF09775">
    <property type="entry name" value="Keratin_assoc"/>
    <property type="match status" value="1"/>
</dbReference>
<organism evidence="7">
    <name type="scientific">Arion vulgaris</name>
    <dbReference type="NCBI Taxonomy" id="1028688"/>
    <lineage>
        <taxon>Eukaryota</taxon>
        <taxon>Metazoa</taxon>
        <taxon>Spiralia</taxon>
        <taxon>Lophotrochozoa</taxon>
        <taxon>Mollusca</taxon>
        <taxon>Gastropoda</taxon>
        <taxon>Heterobranchia</taxon>
        <taxon>Euthyneura</taxon>
        <taxon>Panpulmonata</taxon>
        <taxon>Eupulmonata</taxon>
        <taxon>Stylommatophora</taxon>
        <taxon>Helicina</taxon>
        <taxon>Arionoidea</taxon>
        <taxon>Arionidae</taxon>
        <taxon>Arion</taxon>
    </lineage>
</organism>
<proteinExistence type="inferred from homology"/>
<evidence type="ECO:0000256" key="5">
    <source>
        <dbReference type="ARBA" id="ARBA00023136"/>
    </source>
</evidence>
<evidence type="ECO:0000256" key="6">
    <source>
        <dbReference type="SAM" id="Phobius"/>
    </source>
</evidence>
<name>A0A0B6ZFJ7_9EUPU</name>
<dbReference type="EMBL" id="HACG01019615">
    <property type="protein sequence ID" value="CEK66480.1"/>
    <property type="molecule type" value="Transcribed_RNA"/>
</dbReference>
<feature type="transmembrane region" description="Helical" evidence="6">
    <location>
        <begin position="27"/>
        <end position="51"/>
    </location>
</feature>
<evidence type="ECO:0000256" key="1">
    <source>
        <dbReference type="ARBA" id="ARBA00004141"/>
    </source>
</evidence>
<dbReference type="InterPro" id="IPR018614">
    <property type="entry name" value="KRTCAP2"/>
</dbReference>
<accession>A0A0B6ZFJ7</accession>
<dbReference type="PANTHER" id="PTHR32001">
    <property type="entry name" value="KERATINOCYTE-ASSOCIATED PROTEIN 2"/>
    <property type="match status" value="1"/>
</dbReference>
<dbReference type="AlphaFoldDB" id="A0A0B6ZFJ7"/>
<reference evidence="7" key="1">
    <citation type="submission" date="2014-12" db="EMBL/GenBank/DDBJ databases">
        <title>Insight into the proteome of Arion vulgaris.</title>
        <authorList>
            <person name="Aradska J."/>
            <person name="Bulat T."/>
            <person name="Smidak R."/>
            <person name="Sarate P."/>
            <person name="Gangsoo J."/>
            <person name="Sialana F."/>
            <person name="Bilban M."/>
            <person name="Lubec G."/>
        </authorList>
    </citation>
    <scope>NUCLEOTIDE SEQUENCE</scope>
    <source>
        <tissue evidence="7">Skin</tissue>
    </source>
</reference>
<keyword evidence="4 6" id="KW-1133">Transmembrane helix</keyword>
<sequence length="112" mass="12526">VTRRLLSDTNLIPASIKSFPKKQNEMALPTAPSAAVCFLLSITIFALMQIFKSDIASREHFTVAGGFMGSILFITLITFTITLRSWHLGKDFRQDYSQKSFSACLLQCLPLH</sequence>
<evidence type="ECO:0000256" key="3">
    <source>
        <dbReference type="ARBA" id="ARBA00022692"/>
    </source>
</evidence>
<evidence type="ECO:0000256" key="2">
    <source>
        <dbReference type="ARBA" id="ARBA00007279"/>
    </source>
</evidence>
<protein>
    <submittedName>
        <fullName evidence="7">Uncharacterized protein</fullName>
    </submittedName>
</protein>
<dbReference type="PANTHER" id="PTHR32001:SF1">
    <property type="entry name" value="KERATINOCYTE-ASSOCIATED PROTEIN 2"/>
    <property type="match status" value="1"/>
</dbReference>
<keyword evidence="5 6" id="KW-0472">Membrane</keyword>